<dbReference type="Gene3D" id="3.40.220.10">
    <property type="entry name" value="Leucine Aminopeptidase, subunit E, domain 1"/>
    <property type="match status" value="1"/>
</dbReference>
<feature type="compositionally biased region" description="Low complexity" evidence="10">
    <location>
        <begin position="46"/>
        <end position="56"/>
    </location>
</feature>
<evidence type="ECO:0000256" key="9">
    <source>
        <dbReference type="PROSITE-ProRule" id="PRU00175"/>
    </source>
</evidence>
<sequence>MNSAARLLPFLTAVRSNGSGLEVFQDPQIQSAIEVKVFISTVGSVSMSGHGSVGQSTPRSTAKGQRGRSGRPHDVPGTVSIHGRIVNLYGQLLPGRPADDAPMGGWPGTGRFVSATEAAEDTRGARFRWFEAGLASLARAVPSSCSLALPTRIGCGLAGGRWPQYLAALKRFCEENRNLSVVLYDIEGSEATGYEAAQAAPAAASVPRPRANPEKSSGSSAFWSSATFEVLRDGQWTPYPQARQEELRAALLREDDCLEVLVDAERRSALTALQELGACPRSLGGGVESSAASLVVRWDDGEGPVEVNLASIVSLAALGEERSPQGTARVRLHLPAVREGELRLPADLDHSTAPEAQSCGRRVDPAELPQQSSGCRICLGDFSYSKRPSASQQVIELFCGHAFHEACLNRWFEESRRCPTCKRRFGHLVGNQPGVGSMSWRLDSRLRLAGHPDSFTIVMNFRFPGGRDAKGEPFAGRSQQAFLPHDEQGKLLLALFQLAFRRRVMFDLRVSATDEKYWPAFNIHLKTALAGGPERFGFPDESYSQRVLEELRQNGVTVAEL</sequence>
<comment type="pathway">
    <text evidence="2">Protein modification; protein ubiquitination.</text>
</comment>
<comment type="catalytic activity">
    <reaction evidence="1">
        <text>S-ubiquitinyl-[E2 ubiquitin-conjugating enzyme]-L-cysteine + [acceptor protein]-L-lysine = [E2 ubiquitin-conjugating enzyme]-L-cysteine + N(6)-ubiquitinyl-[acceptor protein]-L-lysine.</text>
        <dbReference type="EC" id="2.3.2.27"/>
    </reaction>
</comment>
<protein>
    <recommendedName>
        <fullName evidence="4">RING-type E3 ubiquitin transferase</fullName>
        <ecNumber evidence="4">2.3.2.27</ecNumber>
    </recommendedName>
</protein>
<evidence type="ECO:0000256" key="5">
    <source>
        <dbReference type="ARBA" id="ARBA00022679"/>
    </source>
</evidence>
<evidence type="ECO:0000256" key="6">
    <source>
        <dbReference type="ARBA" id="ARBA00022723"/>
    </source>
</evidence>
<evidence type="ECO:0000313" key="13">
    <source>
        <dbReference type="Proteomes" id="UP000186817"/>
    </source>
</evidence>
<dbReference type="InterPro" id="IPR039399">
    <property type="entry name" value="Deltex_C_sf"/>
</dbReference>
<dbReference type="PANTHER" id="PTHR12622">
    <property type="entry name" value="DELTEX-RELATED"/>
    <property type="match status" value="1"/>
</dbReference>
<dbReference type="GO" id="GO:0008270">
    <property type="term" value="F:zinc ion binding"/>
    <property type="evidence" value="ECO:0007669"/>
    <property type="project" value="UniProtKB-KW"/>
</dbReference>
<comment type="caution">
    <text evidence="12">The sequence shown here is derived from an EMBL/GenBank/DDBJ whole genome shotgun (WGS) entry which is preliminary data.</text>
</comment>
<evidence type="ECO:0000256" key="1">
    <source>
        <dbReference type="ARBA" id="ARBA00000900"/>
    </source>
</evidence>
<dbReference type="EMBL" id="LSRX01000254">
    <property type="protein sequence ID" value="OLQ02783.1"/>
    <property type="molecule type" value="Genomic_DNA"/>
</dbReference>
<dbReference type="UniPathway" id="UPA00143"/>
<dbReference type="Pfam" id="PF18102">
    <property type="entry name" value="DTC"/>
    <property type="match status" value="1"/>
</dbReference>
<dbReference type="PROSITE" id="PS50089">
    <property type="entry name" value="ZF_RING_2"/>
    <property type="match status" value="1"/>
</dbReference>
<feature type="region of interest" description="Disordered" evidence="10">
    <location>
        <begin position="46"/>
        <end position="76"/>
    </location>
</feature>
<evidence type="ECO:0000256" key="7">
    <source>
        <dbReference type="ARBA" id="ARBA00022771"/>
    </source>
</evidence>
<dbReference type="SMART" id="SM00184">
    <property type="entry name" value="RING"/>
    <property type="match status" value="1"/>
</dbReference>
<dbReference type="InterPro" id="IPR039396">
    <property type="entry name" value="Deltex_C"/>
</dbReference>
<keyword evidence="13" id="KW-1185">Reference proteome</keyword>
<dbReference type="EC" id="2.3.2.27" evidence="4"/>
<evidence type="ECO:0000256" key="3">
    <source>
        <dbReference type="ARBA" id="ARBA00009413"/>
    </source>
</evidence>
<keyword evidence="5" id="KW-0808">Transferase</keyword>
<keyword evidence="6" id="KW-0479">Metal-binding</keyword>
<evidence type="ECO:0000256" key="8">
    <source>
        <dbReference type="ARBA" id="ARBA00022833"/>
    </source>
</evidence>
<organism evidence="12 13">
    <name type="scientific">Symbiodinium microadriaticum</name>
    <name type="common">Dinoflagellate</name>
    <name type="synonym">Zooxanthella microadriatica</name>
    <dbReference type="NCBI Taxonomy" id="2951"/>
    <lineage>
        <taxon>Eukaryota</taxon>
        <taxon>Sar</taxon>
        <taxon>Alveolata</taxon>
        <taxon>Dinophyceae</taxon>
        <taxon>Suessiales</taxon>
        <taxon>Symbiodiniaceae</taxon>
        <taxon>Symbiodinium</taxon>
    </lineage>
</organism>
<keyword evidence="8" id="KW-0862">Zinc</keyword>
<dbReference type="GO" id="GO:0016567">
    <property type="term" value="P:protein ubiquitination"/>
    <property type="evidence" value="ECO:0007669"/>
    <property type="project" value="UniProtKB-UniPathway"/>
</dbReference>
<name>A0A1Q9E5V3_SYMMI</name>
<dbReference type="InterPro" id="IPR011016">
    <property type="entry name" value="Znf_RING-CH"/>
</dbReference>
<dbReference type="SUPFAM" id="SSF57850">
    <property type="entry name" value="RING/U-box"/>
    <property type="match status" value="1"/>
</dbReference>
<evidence type="ECO:0000313" key="12">
    <source>
        <dbReference type="EMBL" id="OLQ02783.1"/>
    </source>
</evidence>
<keyword evidence="7 9" id="KW-0863">Zinc-finger</keyword>
<dbReference type="Gene3D" id="3.30.390.130">
    <property type="match status" value="1"/>
</dbReference>
<evidence type="ECO:0000259" key="11">
    <source>
        <dbReference type="PROSITE" id="PS50089"/>
    </source>
</evidence>
<dbReference type="InterPro" id="IPR039398">
    <property type="entry name" value="Deltex_fam"/>
</dbReference>
<comment type="similarity">
    <text evidence="3">Belongs to the Deltex family.</text>
</comment>
<proteinExistence type="inferred from homology"/>
<dbReference type="OrthoDB" id="527344at2759"/>
<dbReference type="AlphaFoldDB" id="A0A1Q9E5V3"/>
<dbReference type="Proteomes" id="UP000186817">
    <property type="component" value="Unassembled WGS sequence"/>
</dbReference>
<dbReference type="GO" id="GO:0007219">
    <property type="term" value="P:Notch signaling pathway"/>
    <property type="evidence" value="ECO:0007669"/>
    <property type="project" value="InterPro"/>
</dbReference>
<dbReference type="InterPro" id="IPR043472">
    <property type="entry name" value="Macro_dom-like"/>
</dbReference>
<dbReference type="GO" id="GO:0061630">
    <property type="term" value="F:ubiquitin protein ligase activity"/>
    <property type="evidence" value="ECO:0007669"/>
    <property type="project" value="UniProtKB-EC"/>
</dbReference>
<gene>
    <name evidence="12" type="primary">DTX3</name>
    <name evidence="12" type="ORF">AK812_SmicGene14329</name>
</gene>
<dbReference type="Pfam" id="PF13639">
    <property type="entry name" value="zf-RING_2"/>
    <property type="match status" value="1"/>
</dbReference>
<feature type="domain" description="RING-type" evidence="11">
    <location>
        <begin position="375"/>
        <end position="422"/>
    </location>
</feature>
<accession>A0A1Q9E5V3</accession>
<dbReference type="Gene3D" id="3.30.40.10">
    <property type="entry name" value="Zinc/RING finger domain, C3HC4 (zinc finger)"/>
    <property type="match status" value="1"/>
</dbReference>
<reference evidence="12 13" key="1">
    <citation type="submission" date="2016-02" db="EMBL/GenBank/DDBJ databases">
        <title>Genome analysis of coral dinoflagellate symbionts highlights evolutionary adaptations to a symbiotic lifestyle.</title>
        <authorList>
            <person name="Aranda M."/>
            <person name="Li Y."/>
            <person name="Liew Y.J."/>
            <person name="Baumgarten S."/>
            <person name="Simakov O."/>
            <person name="Wilson M."/>
            <person name="Piel J."/>
            <person name="Ashoor H."/>
            <person name="Bougouffa S."/>
            <person name="Bajic V.B."/>
            <person name="Ryu T."/>
            <person name="Ravasi T."/>
            <person name="Bayer T."/>
            <person name="Micklem G."/>
            <person name="Kim H."/>
            <person name="Bhak J."/>
            <person name="Lajeunesse T.C."/>
            <person name="Voolstra C.R."/>
        </authorList>
    </citation>
    <scope>NUCLEOTIDE SEQUENCE [LARGE SCALE GENOMIC DNA]</scope>
    <source>
        <strain evidence="12 13">CCMP2467</strain>
    </source>
</reference>
<dbReference type="SMART" id="SM00744">
    <property type="entry name" value="RINGv"/>
    <property type="match status" value="1"/>
</dbReference>
<evidence type="ECO:0000256" key="4">
    <source>
        <dbReference type="ARBA" id="ARBA00012483"/>
    </source>
</evidence>
<dbReference type="InterPro" id="IPR001841">
    <property type="entry name" value="Znf_RING"/>
</dbReference>
<dbReference type="InterPro" id="IPR013083">
    <property type="entry name" value="Znf_RING/FYVE/PHD"/>
</dbReference>
<evidence type="ECO:0000256" key="2">
    <source>
        <dbReference type="ARBA" id="ARBA00004906"/>
    </source>
</evidence>
<dbReference type="SUPFAM" id="SSF52949">
    <property type="entry name" value="Macro domain-like"/>
    <property type="match status" value="1"/>
</dbReference>
<evidence type="ECO:0000256" key="10">
    <source>
        <dbReference type="SAM" id="MobiDB-lite"/>
    </source>
</evidence>